<gene>
    <name evidence="2" type="ORF">NEZAVI_LOCUS3139</name>
</gene>
<evidence type="ECO:0000313" key="3">
    <source>
        <dbReference type="Proteomes" id="UP001152798"/>
    </source>
</evidence>
<dbReference type="EMBL" id="OV725077">
    <property type="protein sequence ID" value="CAH1392287.1"/>
    <property type="molecule type" value="Genomic_DNA"/>
</dbReference>
<keyword evidence="1" id="KW-0732">Signal</keyword>
<evidence type="ECO:0000256" key="1">
    <source>
        <dbReference type="SAM" id="SignalP"/>
    </source>
</evidence>
<feature type="chain" id="PRO_5040495059" description="Neuropeptide" evidence="1">
    <location>
        <begin position="18"/>
        <end position="120"/>
    </location>
</feature>
<dbReference type="Proteomes" id="UP001152798">
    <property type="component" value="Chromosome 1"/>
</dbReference>
<dbReference type="OrthoDB" id="6620592at2759"/>
<evidence type="ECO:0000313" key="2">
    <source>
        <dbReference type="EMBL" id="CAH1392287.1"/>
    </source>
</evidence>
<protein>
    <recommendedName>
        <fullName evidence="4">Neuropeptide</fullName>
    </recommendedName>
</protein>
<organism evidence="2 3">
    <name type="scientific">Nezara viridula</name>
    <name type="common">Southern green stink bug</name>
    <name type="synonym">Cimex viridulus</name>
    <dbReference type="NCBI Taxonomy" id="85310"/>
    <lineage>
        <taxon>Eukaryota</taxon>
        <taxon>Metazoa</taxon>
        <taxon>Ecdysozoa</taxon>
        <taxon>Arthropoda</taxon>
        <taxon>Hexapoda</taxon>
        <taxon>Insecta</taxon>
        <taxon>Pterygota</taxon>
        <taxon>Neoptera</taxon>
        <taxon>Paraneoptera</taxon>
        <taxon>Hemiptera</taxon>
        <taxon>Heteroptera</taxon>
        <taxon>Panheteroptera</taxon>
        <taxon>Pentatomomorpha</taxon>
        <taxon>Pentatomoidea</taxon>
        <taxon>Pentatomidae</taxon>
        <taxon>Pentatominae</taxon>
        <taxon>Nezara</taxon>
    </lineage>
</organism>
<keyword evidence="3" id="KW-1185">Reference proteome</keyword>
<feature type="signal peptide" evidence="1">
    <location>
        <begin position="1"/>
        <end position="17"/>
    </location>
</feature>
<accession>A0A9P0E4Q0</accession>
<name>A0A9P0E4Q0_NEZVI</name>
<sequence>MKTALALLVLSASLVAAGVPKKRGTEYYTKPKQPYSFSYFTQELPANEGLLKLLPTVQKAPVQQTPVQQLAVVPVYVENPIPIPIEHVPIISKVPVVYQYEEVARPNTYPHLKPYYKQVR</sequence>
<dbReference type="AlphaFoldDB" id="A0A9P0E4Q0"/>
<reference evidence="2" key="1">
    <citation type="submission" date="2022-01" db="EMBL/GenBank/DDBJ databases">
        <authorList>
            <person name="King R."/>
        </authorList>
    </citation>
    <scope>NUCLEOTIDE SEQUENCE</scope>
</reference>
<evidence type="ECO:0008006" key="4">
    <source>
        <dbReference type="Google" id="ProtNLM"/>
    </source>
</evidence>
<proteinExistence type="predicted"/>